<dbReference type="Pfam" id="PF07724">
    <property type="entry name" value="AAA_2"/>
    <property type="match status" value="1"/>
</dbReference>
<feature type="compositionally biased region" description="Basic and acidic residues" evidence="3">
    <location>
        <begin position="644"/>
        <end position="653"/>
    </location>
</feature>
<dbReference type="SMART" id="SM00382">
    <property type="entry name" value="AAA"/>
    <property type="match status" value="1"/>
</dbReference>
<feature type="region of interest" description="Disordered" evidence="3">
    <location>
        <begin position="638"/>
        <end position="659"/>
    </location>
</feature>
<dbReference type="PANTHER" id="PTHR48102:SF7">
    <property type="entry name" value="ATP-DEPENDENT CLP PROTEASE ATP-BINDING SUBUNIT CLPX-LIKE, MITOCHONDRIAL"/>
    <property type="match status" value="1"/>
</dbReference>
<protein>
    <recommendedName>
        <fullName evidence="7">ATP-dependent Clp protease ATP-binding subunit ClpX</fullName>
    </recommendedName>
</protein>
<dbReference type="GO" id="GO:0140662">
    <property type="term" value="F:ATP-dependent protein folding chaperone"/>
    <property type="evidence" value="ECO:0007669"/>
    <property type="project" value="InterPro"/>
</dbReference>
<feature type="domain" description="AAA+ ATPase" evidence="4">
    <location>
        <begin position="310"/>
        <end position="463"/>
    </location>
</feature>
<organism evidence="6">
    <name type="scientific">Auxenochlorella protothecoides</name>
    <name type="common">Green microalga</name>
    <name type="synonym">Chlorella protothecoides</name>
    <dbReference type="NCBI Taxonomy" id="3075"/>
    <lineage>
        <taxon>Eukaryota</taxon>
        <taxon>Viridiplantae</taxon>
        <taxon>Chlorophyta</taxon>
        <taxon>core chlorophytes</taxon>
        <taxon>Trebouxiophyceae</taxon>
        <taxon>Chlorellales</taxon>
        <taxon>Chlorellaceae</taxon>
        <taxon>Auxenochlorella</taxon>
    </lineage>
</organism>
<dbReference type="SUPFAM" id="SSF52540">
    <property type="entry name" value="P-loop containing nucleoside triphosphate hydrolases"/>
    <property type="match status" value="1"/>
</dbReference>
<evidence type="ECO:0000256" key="2">
    <source>
        <dbReference type="ARBA" id="ARBA00022840"/>
    </source>
</evidence>
<feature type="region of interest" description="Disordered" evidence="3">
    <location>
        <begin position="205"/>
        <end position="268"/>
    </location>
</feature>
<dbReference type="SMART" id="SM01086">
    <property type="entry name" value="ClpB_D2-small"/>
    <property type="match status" value="1"/>
</dbReference>
<dbReference type="EMBL" id="GDKF01005959">
    <property type="protein sequence ID" value="JAT72663.1"/>
    <property type="molecule type" value="Transcribed_RNA"/>
</dbReference>
<name>A0A1D2A156_AUXPR</name>
<proteinExistence type="predicted"/>
<sequence>MVRQALTLGGRLARAPRMYVDAHQSPAWLQSYLSDQVDTPQSTRGYACVGSMHPGDCPCAACRSTQAPALGRTRGICSSAPAAAPPPRRSVSQYNPEFRRNVRAVSATFPHLPPPASGAPDPGPTPAGAVPSYGGRSPDGTVAGRRWSGDTVPRPRELVAALDAYVVGQAQAKKVLAVAVHNHYKRLAHERRARERAALAAIEEAEDPAGGAGPGPGGRVAGVPGGGGTNPDLEQAYRINLLRRPEHGGGPGGEGPPAHGMTPPGAPTRAALLRSLSGLEPGHLGGAAAGAAFNAPPPPPPLPADHVELDKSNVLILGPSGCGKTLLARTLARLVDVPFAMADATTLTQAGYVGEDVESILHKLYQASGFDVAAAQTGIVYIDEVDKITRRAEGVTVTRDVSGEGVQQALLRMLEGSVVNVPEKGGRKNPRGDTVQIDTSDVLFICGGAFVGLDRQIGERLAAASIGFGAHVRAREGAHGAGRHGGQSAAAAAALAAVEQRDLIHYGLIPEFVGRFPVVSALQALTEAELARVLTEPRSALVRQYDRMLAASGAGFAVTPAGIAALAREAAGRGVGARGLRSIMERLLLEAMFDAPEPEVDGVLVDADADQAVVHVCRGAGALTAALEARGLRAGAGGVAQPLRSEHERDPEPRAVFAS</sequence>
<feature type="domain" description="Clp ATPase C-terminal" evidence="5">
    <location>
        <begin position="525"/>
        <end position="614"/>
    </location>
</feature>
<dbReference type="PANTHER" id="PTHR48102">
    <property type="entry name" value="ATP-DEPENDENT CLP PROTEASE ATP-BINDING SUBUNIT CLPX-LIKE, MITOCHONDRIAL-RELATED"/>
    <property type="match status" value="1"/>
</dbReference>
<keyword evidence="1" id="KW-0547">Nucleotide-binding</keyword>
<dbReference type="InterPro" id="IPR004487">
    <property type="entry name" value="Clp_protease_ATP-bd_su_ClpX"/>
</dbReference>
<dbReference type="NCBIfam" id="TIGR00382">
    <property type="entry name" value="clpX"/>
    <property type="match status" value="1"/>
</dbReference>
<dbReference type="InterPro" id="IPR003593">
    <property type="entry name" value="AAA+_ATPase"/>
</dbReference>
<dbReference type="GO" id="GO:0005759">
    <property type="term" value="C:mitochondrial matrix"/>
    <property type="evidence" value="ECO:0007669"/>
    <property type="project" value="TreeGrafter"/>
</dbReference>
<dbReference type="InterPro" id="IPR003959">
    <property type="entry name" value="ATPase_AAA_core"/>
</dbReference>
<dbReference type="Gene3D" id="3.40.50.300">
    <property type="entry name" value="P-loop containing nucleotide triphosphate hydrolases"/>
    <property type="match status" value="1"/>
</dbReference>
<evidence type="ECO:0000256" key="3">
    <source>
        <dbReference type="SAM" id="MobiDB-lite"/>
    </source>
</evidence>
<evidence type="ECO:0000259" key="4">
    <source>
        <dbReference type="SMART" id="SM00382"/>
    </source>
</evidence>
<dbReference type="InterPro" id="IPR050052">
    <property type="entry name" value="ATP-dep_Clp_protease_ClpX"/>
</dbReference>
<accession>A0A1D2A156</accession>
<feature type="compositionally biased region" description="Pro residues" evidence="3">
    <location>
        <begin position="111"/>
        <end position="125"/>
    </location>
</feature>
<evidence type="ECO:0000256" key="1">
    <source>
        <dbReference type="ARBA" id="ARBA00022741"/>
    </source>
</evidence>
<evidence type="ECO:0000259" key="5">
    <source>
        <dbReference type="SMART" id="SM01086"/>
    </source>
</evidence>
<dbReference type="InterPro" id="IPR019489">
    <property type="entry name" value="Clp_ATPase_C"/>
</dbReference>
<dbReference type="CDD" id="cd19497">
    <property type="entry name" value="RecA-like_ClpX"/>
    <property type="match status" value="1"/>
</dbReference>
<feature type="region of interest" description="Disordered" evidence="3">
    <location>
        <begin position="108"/>
        <end position="150"/>
    </location>
</feature>
<evidence type="ECO:0008006" key="7">
    <source>
        <dbReference type="Google" id="ProtNLM"/>
    </source>
</evidence>
<dbReference type="AlphaFoldDB" id="A0A1D2A156"/>
<dbReference type="Pfam" id="PF10431">
    <property type="entry name" value="ClpB_D2-small"/>
    <property type="match status" value="1"/>
</dbReference>
<dbReference type="GO" id="GO:0016887">
    <property type="term" value="F:ATP hydrolysis activity"/>
    <property type="evidence" value="ECO:0007669"/>
    <property type="project" value="InterPro"/>
</dbReference>
<dbReference type="InterPro" id="IPR027417">
    <property type="entry name" value="P-loop_NTPase"/>
</dbReference>
<reference evidence="6" key="1">
    <citation type="submission" date="2015-08" db="EMBL/GenBank/DDBJ databases">
        <authorList>
            <person name="Babu N.S."/>
            <person name="Beckwith C.J."/>
            <person name="Beseler K.G."/>
            <person name="Brison A."/>
            <person name="Carone J.V."/>
            <person name="Caskin T.P."/>
            <person name="Diamond M."/>
            <person name="Durham M.E."/>
            <person name="Foxe J.M."/>
            <person name="Go M."/>
            <person name="Henderson B.A."/>
            <person name="Jones I.B."/>
            <person name="McGettigan J.A."/>
            <person name="Micheletti S.J."/>
            <person name="Nasrallah M.E."/>
            <person name="Ortiz D."/>
            <person name="Piller C.R."/>
            <person name="Privatt S.R."/>
            <person name="Schneider S.L."/>
            <person name="Sharp S."/>
            <person name="Smith T.C."/>
            <person name="Stanton J.D."/>
            <person name="Ullery H.E."/>
            <person name="Wilson R.J."/>
            <person name="Serrano M.G."/>
            <person name="Buck G."/>
            <person name="Lee V."/>
            <person name="Wang Y."/>
            <person name="Carvalho R."/>
            <person name="Voegtly L."/>
            <person name="Shi R."/>
            <person name="Duckworth R."/>
            <person name="Johnson A."/>
            <person name="Loviza R."/>
            <person name="Walstead R."/>
            <person name="Shah Z."/>
            <person name="Kiflezghi M."/>
            <person name="Wade K."/>
            <person name="Ball S.L."/>
            <person name="Bradley K.W."/>
            <person name="Asai D.J."/>
            <person name="Bowman C.A."/>
            <person name="Russell D.A."/>
            <person name="Pope W.H."/>
            <person name="Jacobs-Sera D."/>
            <person name="Hendrix R.W."/>
            <person name="Hatfull G.F."/>
        </authorList>
    </citation>
    <scope>NUCLEOTIDE SEQUENCE</scope>
</reference>
<dbReference type="Gene3D" id="1.10.8.60">
    <property type="match status" value="1"/>
</dbReference>
<dbReference type="GO" id="GO:0005524">
    <property type="term" value="F:ATP binding"/>
    <property type="evidence" value="ECO:0007669"/>
    <property type="project" value="UniProtKB-KW"/>
</dbReference>
<evidence type="ECO:0000313" key="6">
    <source>
        <dbReference type="EMBL" id="JAT72663.1"/>
    </source>
</evidence>
<dbReference type="NCBIfam" id="NF003745">
    <property type="entry name" value="PRK05342.1"/>
    <property type="match status" value="1"/>
</dbReference>
<dbReference type="GO" id="GO:0051603">
    <property type="term" value="P:proteolysis involved in protein catabolic process"/>
    <property type="evidence" value="ECO:0007669"/>
    <property type="project" value="TreeGrafter"/>
</dbReference>
<keyword evidence="2" id="KW-0067">ATP-binding</keyword>
<dbReference type="GO" id="GO:0051082">
    <property type="term" value="F:unfolded protein binding"/>
    <property type="evidence" value="ECO:0007669"/>
    <property type="project" value="InterPro"/>
</dbReference>
<gene>
    <name evidence="6" type="ORF">g.36125</name>
</gene>
<feature type="compositionally biased region" description="Gly residues" evidence="3">
    <location>
        <begin position="210"/>
        <end position="229"/>
    </location>
</feature>